<dbReference type="SUPFAM" id="SSF53756">
    <property type="entry name" value="UDP-Glycosyltransferase/glycogen phosphorylase"/>
    <property type="match status" value="1"/>
</dbReference>
<evidence type="ECO:0000256" key="1">
    <source>
        <dbReference type="ARBA" id="ARBA00009481"/>
    </source>
</evidence>
<dbReference type="PANTHER" id="PTHR12526:SF640">
    <property type="entry name" value="COLANIC ACID BIOSYNTHESIS GLYCOSYLTRANSFERASE WCAL-RELATED"/>
    <property type="match status" value="1"/>
</dbReference>
<evidence type="ECO:0000313" key="5">
    <source>
        <dbReference type="EMBL" id="EUJ43246.1"/>
    </source>
</evidence>
<organism evidence="5 6">
    <name type="scientific">Listeria riparia FSL S10-1204</name>
    <dbReference type="NCBI Taxonomy" id="1265816"/>
    <lineage>
        <taxon>Bacteria</taxon>
        <taxon>Bacillati</taxon>
        <taxon>Bacillota</taxon>
        <taxon>Bacilli</taxon>
        <taxon>Bacillales</taxon>
        <taxon>Listeriaceae</taxon>
        <taxon>Listeria</taxon>
    </lineage>
</organism>
<feature type="domain" description="Glycosyl transferase family 1" evidence="4">
    <location>
        <begin position="217"/>
        <end position="381"/>
    </location>
</feature>
<gene>
    <name evidence="5" type="ORF">PRIP_13933</name>
</gene>
<evidence type="ECO:0000256" key="3">
    <source>
        <dbReference type="ARBA" id="ARBA00022679"/>
    </source>
</evidence>
<dbReference type="OrthoDB" id="73743at2"/>
<accession>W7D603</accession>
<keyword evidence="6" id="KW-1185">Reference proteome</keyword>
<proteinExistence type="inferred from homology"/>
<evidence type="ECO:0000259" key="4">
    <source>
        <dbReference type="Pfam" id="PF00534"/>
    </source>
</evidence>
<dbReference type="AlphaFoldDB" id="W7D603"/>
<keyword evidence="3 5" id="KW-0808">Transferase</keyword>
<dbReference type="GO" id="GO:0016757">
    <property type="term" value="F:glycosyltransferase activity"/>
    <property type="evidence" value="ECO:0007669"/>
    <property type="project" value="UniProtKB-KW"/>
</dbReference>
<evidence type="ECO:0000256" key="2">
    <source>
        <dbReference type="ARBA" id="ARBA00022676"/>
    </source>
</evidence>
<keyword evidence="2" id="KW-0328">Glycosyltransferase</keyword>
<reference evidence="5 6" key="1">
    <citation type="journal article" date="2014" name="Int. J. Syst. Evol. Microbiol.">
        <title>Listeria floridensis sp. nov., Listeria aquatica sp. nov., Listeria cornellensis sp. nov., Listeria riparia sp. nov. and Listeria grandensis sp. nov., from agricultural and natural environments.</title>
        <authorList>
            <person name="den Bakker H.C."/>
            <person name="Warchocki S."/>
            <person name="Wright E.M."/>
            <person name="Allred A.F."/>
            <person name="Ahlstrom C."/>
            <person name="Manuel C.S."/>
            <person name="Stasiewicz M.J."/>
            <person name="Burrell A."/>
            <person name="Roof S."/>
            <person name="Strawn L."/>
            <person name="Fortes E.D."/>
            <person name="Nightingale K.K."/>
            <person name="Kephart D."/>
            <person name="Wiedmann M."/>
        </authorList>
    </citation>
    <scope>NUCLEOTIDE SEQUENCE [LARGE SCALE GENOMIC DNA]</scope>
    <source>
        <strain evidence="5 6">FSL S10-1204</strain>
    </source>
</reference>
<dbReference type="RefSeq" id="WP_036101549.1">
    <property type="nucleotide sequence ID" value="NZ_AODL01000026.1"/>
</dbReference>
<dbReference type="Gene3D" id="3.40.50.2000">
    <property type="entry name" value="Glycogen Phosphorylase B"/>
    <property type="match status" value="2"/>
</dbReference>
<dbReference type="PANTHER" id="PTHR12526">
    <property type="entry name" value="GLYCOSYLTRANSFERASE"/>
    <property type="match status" value="1"/>
</dbReference>
<dbReference type="EMBL" id="AODL01000026">
    <property type="protein sequence ID" value="EUJ43246.1"/>
    <property type="molecule type" value="Genomic_DNA"/>
</dbReference>
<evidence type="ECO:0000313" key="6">
    <source>
        <dbReference type="Proteomes" id="UP000019248"/>
    </source>
</evidence>
<dbReference type="Pfam" id="PF00534">
    <property type="entry name" value="Glycos_transf_1"/>
    <property type="match status" value="1"/>
</dbReference>
<comment type="caution">
    <text evidence="5">The sequence shown here is derived from an EMBL/GenBank/DDBJ whole genome shotgun (WGS) entry which is preliminary data.</text>
</comment>
<protein>
    <submittedName>
        <fullName evidence="5">Colanic acid biosynthesis glycosyltransferase WcaL</fullName>
    </submittedName>
</protein>
<comment type="similarity">
    <text evidence="1">Belongs to the glycosyltransferase group 1 family. Glycosyltransferase 4 subfamily.</text>
</comment>
<dbReference type="Proteomes" id="UP000019248">
    <property type="component" value="Unassembled WGS sequence"/>
</dbReference>
<sequence>MCRKILFFVTEFPTLSETFILNQITGALDLGNDVTILALKRGNIEQVHADIKTYGLLEKVIYVNLSNHKGKRLMQAISCGVRNPIRTMRLLNYKKYGAITKTLQPVIAAHKVPKQAFDLIVAHYGNVGLIASILQNQGLLTGQLVTFFHGYDVTRIVEQKGATFYEFLFQSDSALLPISDFWARRLIELGANKEKIRVHHMGIDINRFPMQSLQPTQQTLQLLLVARLTEKKGIPDAIRAVQFLQAHGLDTVLHLVGDGENRVQLEELTASLKLQNQVQFHGFLDQDQVKVQFQTSDLFILPSVVAQDGDMEGIPVSLMEAMAQGKPVISTIHSGIPELITHGKTGFLVPEHDAEALGQAILDYLQLSEERKVQMVNQAREKVCDAFDIEVLNNRLFREEINKSFETR</sequence>
<dbReference type="InterPro" id="IPR001296">
    <property type="entry name" value="Glyco_trans_1"/>
</dbReference>
<name>W7D603_9LIST</name>
<dbReference type="PATRIC" id="fig|1265816.5.peg.2751"/>